<accession>A0AAV3Z0V5</accession>
<proteinExistence type="predicted"/>
<comment type="caution">
    <text evidence="3">The sequence shown here is derived from an EMBL/GenBank/DDBJ whole genome shotgun (WGS) entry which is preliminary data.</text>
</comment>
<dbReference type="InterPro" id="IPR057191">
    <property type="entry name" value="DUF7869"/>
</dbReference>
<dbReference type="PANTHER" id="PTHR34415">
    <property type="entry name" value="INTEGRASE CATALYTIC DOMAIN-CONTAINING PROTEIN"/>
    <property type="match status" value="1"/>
</dbReference>
<feature type="compositionally biased region" description="Basic and acidic residues" evidence="1">
    <location>
        <begin position="39"/>
        <end position="49"/>
    </location>
</feature>
<name>A0AAV3Z0V5_9GAST</name>
<gene>
    <name evidence="3" type="ORF">PoB_001596600</name>
</gene>
<dbReference type="EMBL" id="BLXT01001935">
    <property type="protein sequence ID" value="GFN89460.1"/>
    <property type="molecule type" value="Genomic_DNA"/>
</dbReference>
<feature type="compositionally biased region" description="Acidic residues" evidence="1">
    <location>
        <begin position="19"/>
        <end position="29"/>
    </location>
</feature>
<dbReference type="Proteomes" id="UP000735302">
    <property type="component" value="Unassembled WGS sequence"/>
</dbReference>
<evidence type="ECO:0000313" key="3">
    <source>
        <dbReference type="EMBL" id="GFN89460.1"/>
    </source>
</evidence>
<dbReference type="AlphaFoldDB" id="A0AAV3Z0V5"/>
<evidence type="ECO:0000256" key="1">
    <source>
        <dbReference type="SAM" id="MobiDB-lite"/>
    </source>
</evidence>
<feature type="region of interest" description="Disordered" evidence="1">
    <location>
        <begin position="18"/>
        <end position="59"/>
    </location>
</feature>
<dbReference type="Pfam" id="PF25273">
    <property type="entry name" value="DUF7869"/>
    <property type="match status" value="1"/>
</dbReference>
<dbReference type="PANTHER" id="PTHR34415:SF1">
    <property type="entry name" value="INTEGRASE CATALYTIC DOMAIN-CONTAINING PROTEIN"/>
    <property type="match status" value="1"/>
</dbReference>
<sequence>MCPKLSLKAAEALLTKALEDDDNSSEDDNLPVTDLDSEDSWRPDSKSDSDESFVIPPSPTNNKLPNISCASIINASACTPSAVVNNAAPAVPVALVIYHASCAPLAQVDNTAPDTPPVQVVNTDACAPSASVKNAALYAAGTPAYNAATNAPLTAFDFQQTLPTPHINTSVTFYSRQLWTYNLGIHDIFKGTMRMWSEDVCGRGSNAVLSSLNKYFANKALNASNLIAWSDSCGGQNKNKDIISFWYYLVHVKQILKSIENKFPIPGHTFLPCERDFGVIEKKTRGVV</sequence>
<evidence type="ECO:0000313" key="4">
    <source>
        <dbReference type="Proteomes" id="UP000735302"/>
    </source>
</evidence>
<keyword evidence="4" id="KW-1185">Reference proteome</keyword>
<organism evidence="3 4">
    <name type="scientific">Plakobranchus ocellatus</name>
    <dbReference type="NCBI Taxonomy" id="259542"/>
    <lineage>
        <taxon>Eukaryota</taxon>
        <taxon>Metazoa</taxon>
        <taxon>Spiralia</taxon>
        <taxon>Lophotrochozoa</taxon>
        <taxon>Mollusca</taxon>
        <taxon>Gastropoda</taxon>
        <taxon>Heterobranchia</taxon>
        <taxon>Euthyneura</taxon>
        <taxon>Panpulmonata</taxon>
        <taxon>Sacoglossa</taxon>
        <taxon>Placobranchoidea</taxon>
        <taxon>Plakobranchidae</taxon>
        <taxon>Plakobranchus</taxon>
    </lineage>
</organism>
<evidence type="ECO:0000259" key="2">
    <source>
        <dbReference type="Pfam" id="PF25273"/>
    </source>
</evidence>
<protein>
    <recommendedName>
        <fullName evidence="2">DUF7869 domain-containing protein</fullName>
    </recommendedName>
</protein>
<reference evidence="3 4" key="1">
    <citation type="journal article" date="2021" name="Elife">
        <title>Chloroplast acquisition without the gene transfer in kleptoplastic sea slugs, Plakobranchus ocellatus.</title>
        <authorList>
            <person name="Maeda T."/>
            <person name="Takahashi S."/>
            <person name="Yoshida T."/>
            <person name="Shimamura S."/>
            <person name="Takaki Y."/>
            <person name="Nagai Y."/>
            <person name="Toyoda A."/>
            <person name="Suzuki Y."/>
            <person name="Arimoto A."/>
            <person name="Ishii H."/>
            <person name="Satoh N."/>
            <person name="Nishiyama T."/>
            <person name="Hasebe M."/>
            <person name="Maruyama T."/>
            <person name="Minagawa J."/>
            <person name="Obokata J."/>
            <person name="Shigenobu S."/>
        </authorList>
    </citation>
    <scope>NUCLEOTIDE SEQUENCE [LARGE SCALE GENOMIC DNA]</scope>
</reference>
<feature type="domain" description="DUF7869" evidence="2">
    <location>
        <begin position="204"/>
        <end position="284"/>
    </location>
</feature>